<dbReference type="EMBL" id="NVSR01000131">
    <property type="protein sequence ID" value="PCI23974.1"/>
    <property type="molecule type" value="Genomic_DNA"/>
</dbReference>
<comment type="caution">
    <text evidence="2">The sequence shown here is derived from an EMBL/GenBank/DDBJ whole genome shotgun (WGS) entry which is preliminary data.</text>
</comment>
<organism evidence="2 3">
    <name type="scientific">SAR324 cluster bacterium</name>
    <dbReference type="NCBI Taxonomy" id="2024889"/>
    <lineage>
        <taxon>Bacteria</taxon>
        <taxon>Deltaproteobacteria</taxon>
        <taxon>SAR324 cluster</taxon>
    </lineage>
</organism>
<dbReference type="Pfam" id="PF13432">
    <property type="entry name" value="TPR_16"/>
    <property type="match status" value="1"/>
</dbReference>
<dbReference type="AlphaFoldDB" id="A0A2A4SS66"/>
<dbReference type="Gene3D" id="1.25.40.10">
    <property type="entry name" value="Tetratricopeptide repeat domain"/>
    <property type="match status" value="3"/>
</dbReference>
<accession>A0A2A4SS66</accession>
<dbReference type="InterPro" id="IPR019734">
    <property type="entry name" value="TPR_rpt"/>
</dbReference>
<feature type="repeat" description="TPR" evidence="1">
    <location>
        <begin position="378"/>
        <end position="411"/>
    </location>
</feature>
<dbReference type="SMART" id="SM00028">
    <property type="entry name" value="TPR"/>
    <property type="match status" value="3"/>
</dbReference>
<evidence type="ECO:0000313" key="2">
    <source>
        <dbReference type="EMBL" id="PCI23974.1"/>
    </source>
</evidence>
<sequence>MLSGLFKSKEEKIREQIEEHLKNGMAQLQDKFFNKAMMEFDKAMGLNRDEVYPRLVDELSDAARSGQLEAALAIGLNLLKSNNKDYELANKLGNYARELGNYNQATGLYKASLKVKKNYQMAFYNLAAAMAKVDIYDEAIRSALSIFDDIESYVYPDYLGDEKLIKHMTDNICERKARTIKEQVQILMIQKEEKEMNGQAVEATDIELEIKELKKAEKEALPEDFIKEFEYIIKQEPDNKSHIYNMALYALSHRMVKKALETFKSLSASEFEYLELLQAIGYAHLGKLEGSINIVNKLLGENEFNRYNNVNLGLMYKKAGKQFLSVKYLIKTASLLDKSGGIYSMKDLIKLAYQRYREGKLRAALVYFQIAASEVENPKIWEMIGAIYISQKKYDDAVLAYRSMQKIDPTAKGADDKLREIHDHYCGVASKLLEERKFKPSATFYEKALGVLRLPDTIKEAAVVYKQLKDTEREQELTEEWRLLIEAEKAKEQEVERQKIILSGKSFLKKKNYLKAITNFESAFRMKVDKNVFLQLSALYKALKKHGELQSLVDRWEKMLEHQEKLQRYEKDKEREKNR</sequence>
<dbReference type="PROSITE" id="PS50005">
    <property type="entry name" value="TPR"/>
    <property type="match status" value="1"/>
</dbReference>
<name>A0A2A4SS66_9DELT</name>
<proteinExistence type="predicted"/>
<dbReference type="Proteomes" id="UP000218113">
    <property type="component" value="Unassembled WGS sequence"/>
</dbReference>
<gene>
    <name evidence="2" type="ORF">COB67_12180</name>
</gene>
<dbReference type="SUPFAM" id="SSF48452">
    <property type="entry name" value="TPR-like"/>
    <property type="match status" value="3"/>
</dbReference>
<keyword evidence="1" id="KW-0802">TPR repeat</keyword>
<evidence type="ECO:0000313" key="3">
    <source>
        <dbReference type="Proteomes" id="UP000218113"/>
    </source>
</evidence>
<protein>
    <recommendedName>
        <fullName evidence="4">Tetratricopeptide repeat protein</fullName>
    </recommendedName>
</protein>
<evidence type="ECO:0008006" key="4">
    <source>
        <dbReference type="Google" id="ProtNLM"/>
    </source>
</evidence>
<dbReference type="InterPro" id="IPR011990">
    <property type="entry name" value="TPR-like_helical_dom_sf"/>
</dbReference>
<evidence type="ECO:0000256" key="1">
    <source>
        <dbReference type="PROSITE-ProRule" id="PRU00339"/>
    </source>
</evidence>
<reference evidence="3" key="1">
    <citation type="submission" date="2017-08" db="EMBL/GenBank/DDBJ databases">
        <title>A dynamic microbial community with high functional redundancy inhabits the cold, oxic subseafloor aquifer.</title>
        <authorList>
            <person name="Tully B.J."/>
            <person name="Wheat C.G."/>
            <person name="Glazer B.T."/>
            <person name="Huber J.A."/>
        </authorList>
    </citation>
    <scope>NUCLEOTIDE SEQUENCE [LARGE SCALE GENOMIC DNA]</scope>
</reference>